<feature type="chain" id="PRO_5036207483" evidence="2">
    <location>
        <begin position="31"/>
        <end position="249"/>
    </location>
</feature>
<dbReference type="EnsemblMetazoa" id="XM_022800508">
    <property type="protein sequence ID" value="XP_022656243"/>
    <property type="gene ID" value="LOC111248337"/>
</dbReference>
<accession>A0A7M7M7W7</accession>
<dbReference type="AlphaFoldDB" id="A0A7M7M7W7"/>
<dbReference type="EnsemblMetazoa" id="XM_022800511">
    <property type="protein sequence ID" value="XP_022656246"/>
    <property type="gene ID" value="LOC111248337"/>
</dbReference>
<dbReference type="EnsemblMetazoa" id="XM_022800509">
    <property type="protein sequence ID" value="XP_022656244"/>
    <property type="gene ID" value="LOC111248337"/>
</dbReference>
<dbReference type="RefSeq" id="XP_022656244.1">
    <property type="nucleotide sequence ID" value="XM_022800509.1"/>
</dbReference>
<keyword evidence="4" id="KW-1185">Reference proteome</keyword>
<feature type="signal peptide" evidence="2">
    <location>
        <begin position="1"/>
        <end position="30"/>
    </location>
</feature>
<feature type="compositionally biased region" description="Basic and acidic residues" evidence="1">
    <location>
        <begin position="207"/>
        <end position="222"/>
    </location>
</feature>
<sequence length="249" mass="27967">MTKSCGRYLSAILACLASLQVLEMVPLARAHDGGILATLTQTIHHLFERPVINIGVQPLSHGHGIKLGMDAVIKTRRHPKKTTHHHHHHYDEEEEVVEEHVVDHHRTGEAKQSSRPRPRISFEIGRPRALSSGGLKVIDAPKINKRKKIVPKDYDELEIEEKRTYRKKPVGEYVKAASSGKYKSYAKENADPYIRSTGSYSYNAKTVTKDNRIGDPSEDEHVALGSGPIADYERRSFHSAGSMAHDEEE</sequence>
<dbReference type="Proteomes" id="UP000594260">
    <property type="component" value="Unplaced"/>
</dbReference>
<dbReference type="RefSeq" id="XP_022656246.1">
    <property type="nucleotide sequence ID" value="XM_022800511.1"/>
</dbReference>
<reference evidence="3" key="1">
    <citation type="submission" date="2021-01" db="UniProtKB">
        <authorList>
            <consortium name="EnsemblMetazoa"/>
        </authorList>
    </citation>
    <scope>IDENTIFICATION</scope>
</reference>
<feature type="region of interest" description="Disordered" evidence="1">
    <location>
        <begin position="207"/>
        <end position="249"/>
    </location>
</feature>
<dbReference type="GeneID" id="111248337"/>
<dbReference type="RefSeq" id="XP_022656243.1">
    <property type="nucleotide sequence ID" value="XM_022800508.1"/>
</dbReference>
<evidence type="ECO:0000256" key="2">
    <source>
        <dbReference type="SAM" id="SignalP"/>
    </source>
</evidence>
<name>A0A7M7M7W7_VARDE</name>
<dbReference type="OrthoDB" id="6509296at2759"/>
<dbReference type="KEGG" id="vde:111248337"/>
<protein>
    <submittedName>
        <fullName evidence="3">Uncharacterized protein</fullName>
    </submittedName>
</protein>
<evidence type="ECO:0000313" key="4">
    <source>
        <dbReference type="Proteomes" id="UP000594260"/>
    </source>
</evidence>
<keyword evidence="2" id="KW-0732">Signal</keyword>
<dbReference type="InParanoid" id="A0A7M7M7W7"/>
<proteinExistence type="predicted"/>
<organism evidence="3 4">
    <name type="scientific">Varroa destructor</name>
    <name type="common">Honeybee mite</name>
    <dbReference type="NCBI Taxonomy" id="109461"/>
    <lineage>
        <taxon>Eukaryota</taxon>
        <taxon>Metazoa</taxon>
        <taxon>Ecdysozoa</taxon>
        <taxon>Arthropoda</taxon>
        <taxon>Chelicerata</taxon>
        <taxon>Arachnida</taxon>
        <taxon>Acari</taxon>
        <taxon>Parasitiformes</taxon>
        <taxon>Mesostigmata</taxon>
        <taxon>Gamasina</taxon>
        <taxon>Dermanyssoidea</taxon>
        <taxon>Varroidae</taxon>
        <taxon>Varroa</taxon>
    </lineage>
</organism>
<evidence type="ECO:0000256" key="1">
    <source>
        <dbReference type="SAM" id="MobiDB-lite"/>
    </source>
</evidence>
<evidence type="ECO:0000313" key="3">
    <source>
        <dbReference type="EnsemblMetazoa" id="XP_022656243"/>
    </source>
</evidence>